<name>A0A939FZZ4_9BACT</name>
<evidence type="ECO:0000256" key="1">
    <source>
        <dbReference type="ARBA" id="ARBA00023002"/>
    </source>
</evidence>
<dbReference type="PANTHER" id="PTHR43157">
    <property type="entry name" value="PHOSPHATIDYLINOSITOL-GLYCAN BIOSYNTHESIS CLASS F PROTEIN-RELATED"/>
    <property type="match status" value="1"/>
</dbReference>
<protein>
    <submittedName>
        <fullName evidence="2">SDR family oxidoreductase</fullName>
    </submittedName>
</protein>
<keyword evidence="1" id="KW-0560">Oxidoreductase</keyword>
<dbReference type="Gene3D" id="3.40.50.720">
    <property type="entry name" value="NAD(P)-binding Rossmann-like Domain"/>
    <property type="match status" value="1"/>
</dbReference>
<dbReference type="CDD" id="cd05327">
    <property type="entry name" value="retinol-DH_like_SDR_c_like"/>
    <property type="match status" value="1"/>
</dbReference>
<comment type="caution">
    <text evidence="2">The sequence shown here is derived from an EMBL/GenBank/DDBJ whole genome shotgun (WGS) entry which is preliminary data.</text>
</comment>
<dbReference type="InterPro" id="IPR002347">
    <property type="entry name" value="SDR_fam"/>
</dbReference>
<accession>A0A939FZZ4</accession>
<sequence length="280" mass="30377">MTSSRICVITGANSGIGKITAQELAKKGFDIIMLCRNLDKARPVQQEIQAANPAQKIDLIRCDVASMASVREAAGEVHARVEHIDVLINNAGLVIANEQYSPDGFELTFATNHLGAFLLTNLLLDLLRKGRDPRVITVSSEAHRFAGDFRLDELARPKSYSSIKAYGKSKLCNILFANELSQRLLDDGITSNSLHPGTVSTNFGADSGTVFGTLLNLARPFLKTPEQGAATSIYLAASPAVEHVTGLYFSDSKPKTTTKDAQNGFYAKRLWEMSAEMVGE</sequence>
<proteinExistence type="predicted"/>
<dbReference type="InterPro" id="IPR036291">
    <property type="entry name" value="NAD(P)-bd_dom_sf"/>
</dbReference>
<gene>
    <name evidence="2" type="ORF">J2I48_00420</name>
</gene>
<dbReference type="AlphaFoldDB" id="A0A939FZZ4"/>
<dbReference type="Proteomes" id="UP000664795">
    <property type="component" value="Unassembled WGS sequence"/>
</dbReference>
<dbReference type="PRINTS" id="PR00081">
    <property type="entry name" value="GDHRDH"/>
</dbReference>
<dbReference type="RefSeq" id="WP_207333405.1">
    <property type="nucleotide sequence ID" value="NZ_JAFMYU010000001.1"/>
</dbReference>
<evidence type="ECO:0000313" key="3">
    <source>
        <dbReference type="Proteomes" id="UP000664795"/>
    </source>
</evidence>
<organism evidence="2 3">
    <name type="scientific">Fibrella aquatilis</name>
    <dbReference type="NCBI Taxonomy" id="2817059"/>
    <lineage>
        <taxon>Bacteria</taxon>
        <taxon>Pseudomonadati</taxon>
        <taxon>Bacteroidota</taxon>
        <taxon>Cytophagia</taxon>
        <taxon>Cytophagales</taxon>
        <taxon>Spirosomataceae</taxon>
        <taxon>Fibrella</taxon>
    </lineage>
</organism>
<reference evidence="2 3" key="1">
    <citation type="submission" date="2021-03" db="EMBL/GenBank/DDBJ databases">
        <title>Fibrella sp. HMF5036 genome sequencing and assembly.</title>
        <authorList>
            <person name="Kang H."/>
            <person name="Kim H."/>
            <person name="Bae S."/>
            <person name="Joh K."/>
        </authorList>
    </citation>
    <scope>NUCLEOTIDE SEQUENCE [LARGE SCALE GENOMIC DNA]</scope>
    <source>
        <strain evidence="2 3">HMF5036</strain>
    </source>
</reference>
<dbReference type="GO" id="GO:0016491">
    <property type="term" value="F:oxidoreductase activity"/>
    <property type="evidence" value="ECO:0007669"/>
    <property type="project" value="UniProtKB-KW"/>
</dbReference>
<keyword evidence="3" id="KW-1185">Reference proteome</keyword>
<dbReference type="Pfam" id="PF00106">
    <property type="entry name" value="adh_short"/>
    <property type="match status" value="1"/>
</dbReference>
<evidence type="ECO:0000313" key="2">
    <source>
        <dbReference type="EMBL" id="MBO0929434.1"/>
    </source>
</evidence>
<dbReference type="PANTHER" id="PTHR43157:SF31">
    <property type="entry name" value="PHOSPHATIDYLINOSITOL-GLYCAN BIOSYNTHESIS CLASS F PROTEIN"/>
    <property type="match status" value="1"/>
</dbReference>
<dbReference type="SUPFAM" id="SSF51735">
    <property type="entry name" value="NAD(P)-binding Rossmann-fold domains"/>
    <property type="match status" value="1"/>
</dbReference>
<dbReference type="EMBL" id="JAFMYU010000001">
    <property type="protein sequence ID" value="MBO0929434.1"/>
    <property type="molecule type" value="Genomic_DNA"/>
</dbReference>